<evidence type="ECO:0000313" key="1">
    <source>
        <dbReference type="EMBL" id="SMF13216.1"/>
    </source>
</evidence>
<proteinExistence type="predicted"/>
<reference evidence="2" key="1">
    <citation type="submission" date="2017-04" db="EMBL/GenBank/DDBJ databases">
        <authorList>
            <person name="Varghese N."/>
            <person name="Submissions S."/>
        </authorList>
    </citation>
    <scope>NUCLEOTIDE SEQUENCE [LARGE SCALE GENOMIC DNA]</scope>
    <source>
        <strain evidence="2">K3S</strain>
    </source>
</reference>
<accession>A0A1X7DDB3</accession>
<evidence type="ECO:0000313" key="2">
    <source>
        <dbReference type="Proteomes" id="UP000192906"/>
    </source>
</evidence>
<dbReference type="EMBL" id="FWZU01000003">
    <property type="protein sequence ID" value="SMF13216.1"/>
    <property type="molecule type" value="Genomic_DNA"/>
</dbReference>
<organism evidence="1 2">
    <name type="scientific">Desulfovibrio gilichinskyi</name>
    <dbReference type="NCBI Taxonomy" id="1519643"/>
    <lineage>
        <taxon>Bacteria</taxon>
        <taxon>Pseudomonadati</taxon>
        <taxon>Thermodesulfobacteriota</taxon>
        <taxon>Desulfovibrionia</taxon>
        <taxon>Desulfovibrionales</taxon>
        <taxon>Desulfovibrionaceae</taxon>
        <taxon>Desulfovibrio</taxon>
    </lineage>
</organism>
<keyword evidence="2" id="KW-1185">Reference proteome</keyword>
<dbReference type="AlphaFoldDB" id="A0A1X7DDB3"/>
<sequence>MGYDLYQYFLWEIGHISKERSISVWVMTVGFKVITLVIKLKREIHIGMGYDQILTISLNS</sequence>
<name>A0A1X7DDB3_9BACT</name>
<dbReference type="Proteomes" id="UP000192906">
    <property type="component" value="Unassembled WGS sequence"/>
</dbReference>
<protein>
    <submittedName>
        <fullName evidence="1">Uncharacterized protein</fullName>
    </submittedName>
</protein>
<gene>
    <name evidence="1" type="ORF">SAMN06295933_1762</name>
</gene>